<evidence type="ECO:0000313" key="3">
    <source>
        <dbReference type="EMBL" id="GLX85194.1"/>
    </source>
</evidence>
<evidence type="ECO:0000256" key="1">
    <source>
        <dbReference type="SAM" id="SignalP"/>
    </source>
</evidence>
<reference evidence="3 4" key="1">
    <citation type="submission" date="2023-03" db="EMBL/GenBank/DDBJ databases">
        <title>Thalassotalea loyana LMG 22536T draft genome sequence.</title>
        <authorList>
            <person name="Sawabe T."/>
        </authorList>
    </citation>
    <scope>NUCLEOTIDE SEQUENCE [LARGE SCALE GENOMIC DNA]</scope>
    <source>
        <strain evidence="3 4">LMG 22536</strain>
    </source>
</reference>
<dbReference type="Gene3D" id="2.60.40.3340">
    <property type="entry name" value="Domain of unknown function DUF4426"/>
    <property type="match status" value="1"/>
</dbReference>
<sequence length="145" mass="16042">MSYFAKAGVLLFALIGMSFSAHSEQKQVLGDLDVHYIALNSTMIPANVAVNYDITRSKINALINISVLDNTQANKPAKSVGISGVATNLLGHKKNLEFVEVVEGDAIYYLAQLRFTSEEQFTFNITILDEGQEHNLVFKQKLYAD</sequence>
<dbReference type="InterPro" id="IPR025218">
    <property type="entry name" value="DUF4426"/>
</dbReference>
<evidence type="ECO:0000313" key="4">
    <source>
        <dbReference type="Proteomes" id="UP001157134"/>
    </source>
</evidence>
<feature type="chain" id="PRO_5045756242" description="DUF4426 domain-containing protein" evidence="1">
    <location>
        <begin position="24"/>
        <end position="145"/>
    </location>
</feature>
<dbReference type="EMBL" id="BSSV01000002">
    <property type="protein sequence ID" value="GLX85194.1"/>
    <property type="molecule type" value="Genomic_DNA"/>
</dbReference>
<feature type="signal peptide" evidence="1">
    <location>
        <begin position="1"/>
        <end position="23"/>
    </location>
</feature>
<dbReference type="Proteomes" id="UP001157134">
    <property type="component" value="Unassembled WGS sequence"/>
</dbReference>
<dbReference type="RefSeq" id="WP_284297060.1">
    <property type="nucleotide sequence ID" value="NZ_BSSV01000002.1"/>
</dbReference>
<comment type="caution">
    <text evidence="3">The sequence shown here is derived from an EMBL/GenBank/DDBJ whole genome shotgun (WGS) entry which is preliminary data.</text>
</comment>
<keyword evidence="4" id="KW-1185">Reference proteome</keyword>
<accession>A0ABQ6HCC7</accession>
<proteinExistence type="predicted"/>
<feature type="domain" description="DUF4426" evidence="2">
    <location>
        <begin position="27"/>
        <end position="145"/>
    </location>
</feature>
<gene>
    <name evidence="3" type="ORF">tloyanaT_14460</name>
</gene>
<evidence type="ECO:0000259" key="2">
    <source>
        <dbReference type="Pfam" id="PF14467"/>
    </source>
</evidence>
<protein>
    <recommendedName>
        <fullName evidence="2">DUF4426 domain-containing protein</fullName>
    </recommendedName>
</protein>
<dbReference type="Pfam" id="PF14467">
    <property type="entry name" value="DUF4426"/>
    <property type="match status" value="1"/>
</dbReference>
<keyword evidence="1" id="KW-0732">Signal</keyword>
<name>A0ABQ6HCC7_9GAMM</name>
<organism evidence="3 4">
    <name type="scientific">Thalassotalea loyana</name>
    <dbReference type="NCBI Taxonomy" id="280483"/>
    <lineage>
        <taxon>Bacteria</taxon>
        <taxon>Pseudomonadati</taxon>
        <taxon>Pseudomonadota</taxon>
        <taxon>Gammaproteobacteria</taxon>
        <taxon>Alteromonadales</taxon>
        <taxon>Colwelliaceae</taxon>
        <taxon>Thalassotalea</taxon>
    </lineage>
</organism>